<dbReference type="RefSeq" id="WP_200522922.1">
    <property type="nucleotide sequence ID" value="NZ_JAEHNZ010000003.1"/>
</dbReference>
<evidence type="ECO:0000313" key="1">
    <source>
        <dbReference type="EMBL" id="MBK0396877.1"/>
    </source>
</evidence>
<gene>
    <name evidence="1" type="ORF">JDW22_09910</name>
</gene>
<keyword evidence="2" id="KW-1185">Reference proteome</keyword>
<sequence>MQRPLRHFGCGKGFFVNRQPENGCARIQQAFQAALCVTAMNACIRQRRSQAA</sequence>
<evidence type="ECO:0000313" key="2">
    <source>
        <dbReference type="Proteomes" id="UP000614058"/>
    </source>
</evidence>
<name>A0ABS1BUE7_9NEIS</name>
<dbReference type="Proteomes" id="UP000614058">
    <property type="component" value="Unassembled WGS sequence"/>
</dbReference>
<reference evidence="1 2" key="1">
    <citation type="journal article" date="2021" name="Pathogens">
        <title>Isolation and Characterization of Kingella bonacorsii sp. nov., A Novel Kingella Species Detected in a Stable Periodontitis Subject.</title>
        <authorList>
            <person name="Antezack A."/>
            <person name="Boxberger M."/>
            <person name="Rolland C."/>
            <person name="Monnet-Corti V."/>
            <person name="La Scola B."/>
        </authorList>
    </citation>
    <scope>NUCLEOTIDE SEQUENCE [LARGE SCALE GENOMIC DNA]</scope>
    <source>
        <strain evidence="1 2">Marseille-Q4569</strain>
    </source>
</reference>
<accession>A0ABS1BUE7</accession>
<protein>
    <submittedName>
        <fullName evidence="1">Uncharacterized protein</fullName>
    </submittedName>
</protein>
<organism evidence="1 2">
    <name type="scientific">Kingella bonacorsii</name>
    <dbReference type="NCBI Taxonomy" id="2796361"/>
    <lineage>
        <taxon>Bacteria</taxon>
        <taxon>Pseudomonadati</taxon>
        <taxon>Pseudomonadota</taxon>
        <taxon>Betaproteobacteria</taxon>
        <taxon>Neisseriales</taxon>
        <taxon>Neisseriaceae</taxon>
        <taxon>Kingella</taxon>
    </lineage>
</organism>
<dbReference type="EMBL" id="JAEHNZ010000003">
    <property type="protein sequence ID" value="MBK0396877.1"/>
    <property type="molecule type" value="Genomic_DNA"/>
</dbReference>
<proteinExistence type="predicted"/>
<comment type="caution">
    <text evidence="1">The sequence shown here is derived from an EMBL/GenBank/DDBJ whole genome shotgun (WGS) entry which is preliminary data.</text>
</comment>